<organism evidence="1 2">
    <name type="scientific">Pleurodeles waltl</name>
    <name type="common">Iberian ribbed newt</name>
    <dbReference type="NCBI Taxonomy" id="8319"/>
    <lineage>
        <taxon>Eukaryota</taxon>
        <taxon>Metazoa</taxon>
        <taxon>Chordata</taxon>
        <taxon>Craniata</taxon>
        <taxon>Vertebrata</taxon>
        <taxon>Euteleostomi</taxon>
        <taxon>Amphibia</taxon>
        <taxon>Batrachia</taxon>
        <taxon>Caudata</taxon>
        <taxon>Salamandroidea</taxon>
        <taxon>Salamandridae</taxon>
        <taxon>Pleurodelinae</taxon>
        <taxon>Pleurodeles</taxon>
    </lineage>
</organism>
<name>A0AAV7NKU2_PLEWA</name>
<protein>
    <submittedName>
        <fullName evidence="1">Uncharacterized protein</fullName>
    </submittedName>
</protein>
<sequence>MDGYDLRITADYSKDTNKCQKAFLALRPRLRQLEMKYGLFDPTRICGAPHTTLGEEQILISFKTDPSPYLNPDTVAAGCDDWGPRSTAEKAKKAAADLMDG</sequence>
<accession>A0AAV7NKU2</accession>
<gene>
    <name evidence="1" type="ORF">NDU88_003488</name>
</gene>
<proteinExistence type="predicted"/>
<evidence type="ECO:0000313" key="2">
    <source>
        <dbReference type="Proteomes" id="UP001066276"/>
    </source>
</evidence>
<dbReference type="EMBL" id="JANPWB010000012">
    <property type="protein sequence ID" value="KAJ1115262.1"/>
    <property type="molecule type" value="Genomic_DNA"/>
</dbReference>
<comment type="caution">
    <text evidence="1">The sequence shown here is derived from an EMBL/GenBank/DDBJ whole genome shotgun (WGS) entry which is preliminary data.</text>
</comment>
<dbReference type="Gene3D" id="3.30.250.20">
    <property type="entry name" value="L1 transposable element, C-terminal domain"/>
    <property type="match status" value="1"/>
</dbReference>
<dbReference type="Proteomes" id="UP001066276">
    <property type="component" value="Chromosome 8"/>
</dbReference>
<evidence type="ECO:0000313" key="1">
    <source>
        <dbReference type="EMBL" id="KAJ1115262.1"/>
    </source>
</evidence>
<keyword evidence="2" id="KW-1185">Reference proteome</keyword>
<dbReference type="InterPro" id="IPR042566">
    <property type="entry name" value="L1_C"/>
</dbReference>
<dbReference type="AlphaFoldDB" id="A0AAV7NKU2"/>
<reference evidence="1" key="1">
    <citation type="journal article" date="2022" name="bioRxiv">
        <title>Sequencing and chromosome-scale assembly of the giantPleurodeles waltlgenome.</title>
        <authorList>
            <person name="Brown T."/>
            <person name="Elewa A."/>
            <person name="Iarovenko S."/>
            <person name="Subramanian E."/>
            <person name="Araus A.J."/>
            <person name="Petzold A."/>
            <person name="Susuki M."/>
            <person name="Suzuki K.-i.T."/>
            <person name="Hayashi T."/>
            <person name="Toyoda A."/>
            <person name="Oliveira C."/>
            <person name="Osipova E."/>
            <person name="Leigh N.D."/>
            <person name="Simon A."/>
            <person name="Yun M.H."/>
        </authorList>
    </citation>
    <scope>NUCLEOTIDE SEQUENCE</scope>
    <source>
        <strain evidence="1">20211129_DDA</strain>
        <tissue evidence="1">Liver</tissue>
    </source>
</reference>